<evidence type="ECO:0000313" key="2">
    <source>
        <dbReference type="Proteomes" id="UP000789525"/>
    </source>
</evidence>
<evidence type="ECO:0000313" key="1">
    <source>
        <dbReference type="EMBL" id="CAG8483029.1"/>
    </source>
</evidence>
<reference evidence="1" key="1">
    <citation type="submission" date="2021-06" db="EMBL/GenBank/DDBJ databases">
        <authorList>
            <person name="Kallberg Y."/>
            <person name="Tangrot J."/>
            <person name="Rosling A."/>
        </authorList>
    </citation>
    <scope>NUCLEOTIDE SEQUENCE</scope>
    <source>
        <strain evidence="1">CL356</strain>
    </source>
</reference>
<dbReference type="EMBL" id="CAJVPT010002543">
    <property type="protein sequence ID" value="CAG8483029.1"/>
    <property type="molecule type" value="Genomic_DNA"/>
</dbReference>
<sequence>MPEVDGINLDIETNVEKAVSKGFDLLLWAETSTGCIISGGAIGSNRQSPDEVGKKAAEELLSNIRHGGCVDEYLQDQLIIFMSLAEGKSQLVTGPISMHTRTAIHFAEEMSETNFQISKLVSSEPRQYVKVEKDAPDEAYDDGLFMIECEGIGLKIV</sequence>
<accession>A0ACA9KPE4</accession>
<proteinExistence type="predicted"/>
<comment type="caution">
    <text evidence="1">The sequence shown here is derived from an EMBL/GenBank/DDBJ whole genome shotgun (WGS) entry which is preliminary data.</text>
</comment>
<dbReference type="Proteomes" id="UP000789525">
    <property type="component" value="Unassembled WGS sequence"/>
</dbReference>
<gene>
    <name evidence="1" type="ORF">ACOLOM_LOCUS2060</name>
</gene>
<name>A0ACA9KPE4_9GLOM</name>
<protein>
    <submittedName>
        <fullName evidence="1">13996_t:CDS:1</fullName>
    </submittedName>
</protein>
<keyword evidence="2" id="KW-1185">Reference proteome</keyword>
<organism evidence="1 2">
    <name type="scientific">Acaulospora colombiana</name>
    <dbReference type="NCBI Taxonomy" id="27376"/>
    <lineage>
        <taxon>Eukaryota</taxon>
        <taxon>Fungi</taxon>
        <taxon>Fungi incertae sedis</taxon>
        <taxon>Mucoromycota</taxon>
        <taxon>Glomeromycotina</taxon>
        <taxon>Glomeromycetes</taxon>
        <taxon>Diversisporales</taxon>
        <taxon>Acaulosporaceae</taxon>
        <taxon>Acaulospora</taxon>
    </lineage>
</organism>